<feature type="non-terminal residue" evidence="2">
    <location>
        <position position="135"/>
    </location>
</feature>
<proteinExistence type="predicted"/>
<dbReference type="AlphaFoldDB" id="X1NCF0"/>
<protein>
    <submittedName>
        <fullName evidence="2">Uncharacterized protein</fullName>
    </submittedName>
</protein>
<keyword evidence="1" id="KW-0472">Membrane</keyword>
<keyword evidence="1" id="KW-1133">Transmembrane helix</keyword>
<name>X1NCF0_9ZZZZ</name>
<keyword evidence="1" id="KW-0812">Transmembrane</keyword>
<gene>
    <name evidence="2" type="ORF">S06H3_24458</name>
</gene>
<dbReference type="EMBL" id="BARV01013612">
    <property type="protein sequence ID" value="GAI24460.1"/>
    <property type="molecule type" value="Genomic_DNA"/>
</dbReference>
<reference evidence="2" key="1">
    <citation type="journal article" date="2014" name="Front. Microbiol.">
        <title>High frequency of phylogenetically diverse reductive dehalogenase-homologous genes in deep subseafloor sedimentary metagenomes.</title>
        <authorList>
            <person name="Kawai M."/>
            <person name="Futagami T."/>
            <person name="Toyoda A."/>
            <person name="Takaki Y."/>
            <person name="Nishi S."/>
            <person name="Hori S."/>
            <person name="Arai W."/>
            <person name="Tsubouchi T."/>
            <person name="Morono Y."/>
            <person name="Uchiyama I."/>
            <person name="Ito T."/>
            <person name="Fujiyama A."/>
            <person name="Inagaki F."/>
            <person name="Takami H."/>
        </authorList>
    </citation>
    <scope>NUCLEOTIDE SEQUENCE</scope>
    <source>
        <strain evidence="2">Expedition CK06-06</strain>
    </source>
</reference>
<evidence type="ECO:0000313" key="2">
    <source>
        <dbReference type="EMBL" id="GAI24460.1"/>
    </source>
</evidence>
<feature type="non-terminal residue" evidence="2">
    <location>
        <position position="1"/>
    </location>
</feature>
<sequence length="135" mass="15905">GSLRLWWHWKGKYLFTFIFIVGIIVLGIWYSNSSEPVNTFTDSNVKTGVEIKKFPALEEPKTITFQWEYENEIYTITEILYRTAYEYYSSAPKEYICSEGYCPEDWEEYWAKMFLKKVEGDDTISQVASDIKTVG</sequence>
<organism evidence="2">
    <name type="scientific">marine sediment metagenome</name>
    <dbReference type="NCBI Taxonomy" id="412755"/>
    <lineage>
        <taxon>unclassified sequences</taxon>
        <taxon>metagenomes</taxon>
        <taxon>ecological metagenomes</taxon>
    </lineage>
</organism>
<evidence type="ECO:0000256" key="1">
    <source>
        <dbReference type="SAM" id="Phobius"/>
    </source>
</evidence>
<comment type="caution">
    <text evidence="2">The sequence shown here is derived from an EMBL/GenBank/DDBJ whole genome shotgun (WGS) entry which is preliminary data.</text>
</comment>
<feature type="transmembrane region" description="Helical" evidence="1">
    <location>
        <begin position="12"/>
        <end position="30"/>
    </location>
</feature>
<accession>X1NCF0</accession>